<evidence type="ECO:0000313" key="2">
    <source>
        <dbReference type="Proteomes" id="UP001246858"/>
    </source>
</evidence>
<comment type="caution">
    <text evidence="1">The sequence shown here is derived from an EMBL/GenBank/DDBJ whole genome shotgun (WGS) entry which is preliminary data.</text>
</comment>
<proteinExistence type="predicted"/>
<sequence length="325" mass="37925">MTSHYKKILSYLLKAAIVTFAFWFIYQKLSANQNLKEFEKLLTQVPRQEIIIVLTTVCLLMLINWGLEAFKWKRLIARVEQISLWRAVESVFCGLTWAVFTPNRIGEYGGRVFFLSPKRRIIGVVAMAVGNIGQMVLTNVFGALALSIFIYRFANIDYRLFYALVALTVMFCTFFIIFYFNIRWLNGILLSMRFTRKYKKFYNILARYSKMELLKILLFCLARYLVFSTQYFILFFWLIPEIHPLDILMMVSILFFVQSTLPSLDLFDIGVRSVTASYFFGYVTTHDVAVIACTASIWLINIIIPAILGSYFVFKLNFFGNTQHN</sequence>
<protein>
    <submittedName>
        <fullName evidence="1">Uncharacterized protein</fullName>
    </submittedName>
</protein>
<evidence type="ECO:0000313" key="1">
    <source>
        <dbReference type="EMBL" id="MDR6784028.1"/>
    </source>
</evidence>
<organism evidence="1 2">
    <name type="scientific">Pedobacter africanus</name>
    <dbReference type="NCBI Taxonomy" id="151894"/>
    <lineage>
        <taxon>Bacteria</taxon>
        <taxon>Pseudomonadati</taxon>
        <taxon>Bacteroidota</taxon>
        <taxon>Sphingobacteriia</taxon>
        <taxon>Sphingobacteriales</taxon>
        <taxon>Sphingobacteriaceae</taxon>
        <taxon>Pedobacter</taxon>
    </lineage>
</organism>
<accession>A0ACC6KY31</accession>
<keyword evidence="2" id="KW-1185">Reference proteome</keyword>
<reference evidence="1" key="1">
    <citation type="submission" date="2023-07" db="EMBL/GenBank/DDBJ databases">
        <title>Sorghum-associated microbial communities from plants grown in Nebraska, USA.</title>
        <authorList>
            <person name="Schachtman D."/>
        </authorList>
    </citation>
    <scope>NUCLEOTIDE SEQUENCE</scope>
    <source>
        <strain evidence="1">2697</strain>
    </source>
</reference>
<dbReference type="Proteomes" id="UP001246858">
    <property type="component" value="Unassembled WGS sequence"/>
</dbReference>
<name>A0ACC6KY31_9SPHI</name>
<gene>
    <name evidence="1" type="ORF">J2X78_002593</name>
</gene>
<dbReference type="EMBL" id="JAVDTF010000002">
    <property type="protein sequence ID" value="MDR6784028.1"/>
    <property type="molecule type" value="Genomic_DNA"/>
</dbReference>